<dbReference type="HOGENOM" id="CLU_476599_0_0_1"/>
<organism evidence="3 4">
    <name type="scientific">Piloderma croceum (strain F 1598)</name>
    <dbReference type="NCBI Taxonomy" id="765440"/>
    <lineage>
        <taxon>Eukaryota</taxon>
        <taxon>Fungi</taxon>
        <taxon>Dikarya</taxon>
        <taxon>Basidiomycota</taxon>
        <taxon>Agaricomycotina</taxon>
        <taxon>Agaricomycetes</taxon>
        <taxon>Agaricomycetidae</taxon>
        <taxon>Atheliales</taxon>
        <taxon>Atheliaceae</taxon>
        <taxon>Piloderma</taxon>
    </lineage>
</organism>
<gene>
    <name evidence="3" type="ORF">PILCRDRAFT_93281</name>
</gene>
<accession>A0A0C3EJR0</accession>
<reference evidence="4" key="2">
    <citation type="submission" date="2015-01" db="EMBL/GenBank/DDBJ databases">
        <title>Evolutionary Origins and Diversification of the Mycorrhizal Mutualists.</title>
        <authorList>
            <consortium name="DOE Joint Genome Institute"/>
            <consortium name="Mycorrhizal Genomics Consortium"/>
            <person name="Kohler A."/>
            <person name="Kuo A."/>
            <person name="Nagy L.G."/>
            <person name="Floudas D."/>
            <person name="Copeland A."/>
            <person name="Barry K.W."/>
            <person name="Cichocki N."/>
            <person name="Veneault-Fourrey C."/>
            <person name="LaButti K."/>
            <person name="Lindquist E.A."/>
            <person name="Lipzen A."/>
            <person name="Lundell T."/>
            <person name="Morin E."/>
            <person name="Murat C."/>
            <person name="Riley R."/>
            <person name="Ohm R."/>
            <person name="Sun H."/>
            <person name="Tunlid A."/>
            <person name="Henrissat B."/>
            <person name="Grigoriev I.V."/>
            <person name="Hibbett D.S."/>
            <person name="Martin F."/>
        </authorList>
    </citation>
    <scope>NUCLEOTIDE SEQUENCE [LARGE SCALE GENOMIC DNA]</scope>
    <source>
        <strain evidence="4">F 1598</strain>
    </source>
</reference>
<dbReference type="STRING" id="765440.A0A0C3EJR0"/>
<dbReference type="AlphaFoldDB" id="A0A0C3EJR0"/>
<evidence type="ECO:0000313" key="3">
    <source>
        <dbReference type="EMBL" id="KIM72875.1"/>
    </source>
</evidence>
<dbReference type="EMBL" id="KN833103">
    <property type="protein sequence ID" value="KIM72875.1"/>
    <property type="molecule type" value="Genomic_DNA"/>
</dbReference>
<feature type="region of interest" description="Disordered" evidence="1">
    <location>
        <begin position="288"/>
        <end position="335"/>
    </location>
</feature>
<dbReference type="OrthoDB" id="2668373at2759"/>
<feature type="domain" description="DUF6532" evidence="2">
    <location>
        <begin position="378"/>
        <end position="530"/>
    </location>
</feature>
<proteinExistence type="predicted"/>
<sequence length="572" mass="63299">MANIKKRKPDTKDEAAQGPTKKKKSATTKNVKKEPLHTSLQSRPKQRVVTLPSNEEKQNVRRSTRPNKGEGGSLVQLTNLSAAIEKQPRAAKKSIKDIPLTQRVNPMAPENTKPKRGRPSNKFPLGLNPCFMALNLDLAISSVFIQALYVLTIQEHQATLHLLLPRNSDADHPSASDSESNADAKFDDTDNIPLEINVLLEQFGPDGSCYEDSRVVDYLEQDVDQDKLLTLLHQIERDWEIGQEKDRRHALLTHQSAKLSGQELITMVNDVPGDLAANDDSYNVVEAHHKKNQTPKAPTPKSLEPTGDGSDADDDAMSTVSASDGSDLANESDGKSREYNATQLQFYPPQWTIVLDSAKDGSRLFSATEWAFPKRRKHLWEDLSSFRGELKKAARAKVCLLYSLLPNREPGDGRTNDVRYVDELKAAVWDILEDSKFLHNGKDRNGRTNNFTHPAIADLCTSFFYGTDGALGHLFPNVFGQEVPTPAVVLVATAIKCALDELKEGTRKTIPFTASEYGPVYNTIMELAKKVEGNVYHGAKFATARGCWAMDGSMQVDPDSVEGTFGLTVHLD</sequence>
<evidence type="ECO:0000259" key="2">
    <source>
        <dbReference type="Pfam" id="PF20149"/>
    </source>
</evidence>
<evidence type="ECO:0000313" key="4">
    <source>
        <dbReference type="Proteomes" id="UP000054166"/>
    </source>
</evidence>
<dbReference type="Pfam" id="PF20149">
    <property type="entry name" value="DUF6532"/>
    <property type="match status" value="1"/>
</dbReference>
<protein>
    <recommendedName>
        <fullName evidence="2">DUF6532 domain-containing protein</fullName>
    </recommendedName>
</protein>
<dbReference type="InParanoid" id="A0A0C3EJR0"/>
<evidence type="ECO:0000256" key="1">
    <source>
        <dbReference type="SAM" id="MobiDB-lite"/>
    </source>
</evidence>
<feature type="region of interest" description="Disordered" evidence="1">
    <location>
        <begin position="1"/>
        <end position="75"/>
    </location>
</feature>
<keyword evidence="4" id="KW-1185">Reference proteome</keyword>
<reference evidence="3 4" key="1">
    <citation type="submission" date="2014-04" db="EMBL/GenBank/DDBJ databases">
        <authorList>
            <consortium name="DOE Joint Genome Institute"/>
            <person name="Kuo A."/>
            <person name="Tarkka M."/>
            <person name="Buscot F."/>
            <person name="Kohler A."/>
            <person name="Nagy L.G."/>
            <person name="Floudas D."/>
            <person name="Copeland A."/>
            <person name="Barry K.W."/>
            <person name="Cichocki N."/>
            <person name="Veneault-Fourrey C."/>
            <person name="LaButti K."/>
            <person name="Lindquist E.A."/>
            <person name="Lipzen A."/>
            <person name="Lundell T."/>
            <person name="Morin E."/>
            <person name="Murat C."/>
            <person name="Sun H."/>
            <person name="Tunlid A."/>
            <person name="Henrissat B."/>
            <person name="Grigoriev I.V."/>
            <person name="Hibbett D.S."/>
            <person name="Martin F."/>
            <person name="Nordberg H.P."/>
            <person name="Cantor M.N."/>
            <person name="Hua S.X."/>
        </authorList>
    </citation>
    <scope>NUCLEOTIDE SEQUENCE [LARGE SCALE GENOMIC DNA]</scope>
    <source>
        <strain evidence="3 4">F 1598</strain>
    </source>
</reference>
<dbReference type="InterPro" id="IPR045341">
    <property type="entry name" value="DUF6532"/>
</dbReference>
<name>A0A0C3EJR0_PILCF</name>
<dbReference type="Proteomes" id="UP000054166">
    <property type="component" value="Unassembled WGS sequence"/>
</dbReference>